<dbReference type="Pfam" id="PF04879">
    <property type="entry name" value="Molybdop_Fe4S4"/>
    <property type="match status" value="1"/>
</dbReference>
<dbReference type="CDD" id="cd02791">
    <property type="entry name" value="MopB_CT_Nitrate-R-NapA-like"/>
    <property type="match status" value="1"/>
</dbReference>
<dbReference type="InterPro" id="IPR050123">
    <property type="entry name" value="Prok_molybdopt-oxidoreductase"/>
</dbReference>
<dbReference type="InterPro" id="IPR006963">
    <property type="entry name" value="Mopterin_OxRdtase_4Fe-4S_dom"/>
</dbReference>
<dbReference type="SUPFAM" id="SSF53706">
    <property type="entry name" value="Formate dehydrogenase/DMSO reductase, domains 1-3"/>
    <property type="match status" value="1"/>
</dbReference>
<proteinExistence type="inferred from homology"/>
<keyword evidence="6" id="KW-0479">Metal-binding</keyword>
<comment type="cofactor">
    <cofactor evidence="1">
        <name>Mo-bis(molybdopterin guanine dinucleotide)</name>
        <dbReference type="ChEBI" id="CHEBI:60539"/>
    </cofactor>
</comment>
<evidence type="ECO:0000256" key="10">
    <source>
        <dbReference type="ARBA" id="ARBA00023063"/>
    </source>
</evidence>
<dbReference type="Gene3D" id="2.40.40.20">
    <property type="match status" value="1"/>
</dbReference>
<evidence type="ECO:0000256" key="8">
    <source>
        <dbReference type="ARBA" id="ARBA00023004"/>
    </source>
</evidence>
<reference evidence="13" key="1">
    <citation type="submission" date="2016-10" db="EMBL/GenBank/DDBJ databases">
        <authorList>
            <person name="Varghese N."/>
            <person name="Submissions S."/>
        </authorList>
    </citation>
    <scope>NUCLEOTIDE SEQUENCE [LARGE SCALE GENOMIC DNA]</scope>
    <source>
        <strain evidence="13">CGMCC 1.7061</strain>
    </source>
</reference>
<dbReference type="EMBL" id="FOUE01000001">
    <property type="protein sequence ID" value="SFL96952.1"/>
    <property type="molecule type" value="Genomic_DNA"/>
</dbReference>
<dbReference type="Pfam" id="PF00384">
    <property type="entry name" value="Molybdopterin"/>
    <property type="match status" value="1"/>
</dbReference>
<dbReference type="Pfam" id="PF01568">
    <property type="entry name" value="Molydop_binding"/>
    <property type="match status" value="1"/>
</dbReference>
<dbReference type="PANTHER" id="PTHR43105:SF9">
    <property type="entry name" value="NADPH-FE(3+) OXIDOREDUCTASE SUBUNIT ALPHA"/>
    <property type="match status" value="1"/>
</dbReference>
<keyword evidence="13" id="KW-1185">Reference proteome</keyword>
<evidence type="ECO:0000256" key="3">
    <source>
        <dbReference type="ARBA" id="ARBA00008747"/>
    </source>
</evidence>
<dbReference type="GO" id="GO:0051539">
    <property type="term" value="F:4 iron, 4 sulfur cluster binding"/>
    <property type="evidence" value="ECO:0007669"/>
    <property type="project" value="UniProtKB-KW"/>
</dbReference>
<evidence type="ECO:0000256" key="2">
    <source>
        <dbReference type="ARBA" id="ARBA00001966"/>
    </source>
</evidence>
<dbReference type="InterPro" id="IPR009010">
    <property type="entry name" value="Asp_de-COase-like_dom_sf"/>
</dbReference>
<comment type="cofactor">
    <cofactor evidence="2">
        <name>[4Fe-4S] cluster</name>
        <dbReference type="ChEBI" id="CHEBI:49883"/>
    </cofactor>
</comment>
<dbReference type="Gene3D" id="3.40.50.740">
    <property type="match status" value="1"/>
</dbReference>
<dbReference type="InterPro" id="IPR041957">
    <property type="entry name" value="CT_Nitrate-R-NapA-like"/>
</dbReference>
<sequence length="888" mass="95998">MTVTSTDSCRTTCPYCGVGCGVLAQGGTTPSVAGDPAHPANAGRLCVKGANLHETTGHGGRLLAPKVAGRRVSWPDALTATSEAIRQAVAEHGPGSVAFYLSGQLLTEDYYVANKLAKGFIGTPHVDTNSRLCMSSAVAAHKRAFGADAVPGCYDDLELADLLVLVGSNAAWNHPVLYQRMKAAARDGRRVVVIDPRRTATSELADLHLSLRPGTDTVLFNGLLVWLADHQGVDQDYLSRHCDGYELALAAARDAAPDLGSVARQCDLAEAEVETFYRWFLETPRTVTGFSQGANQSVAGTDKGNAIINCHLATGRVGRPGASPFSLTGQPNAMGGREVGGLANTLAAHMDYQSEADKALVTEFWGSRQLADGPGLKAVDMFDAIHRGEIKVLWVMATNPAVSLPDTVRVREALKRCPTVIVSDCMADTDTTAYADILLPATGWGEKDGTVTNSERRISRQRGFLPPAGEARPDWWIISAVARQLGYGKAFDYQAPADVFREHAALSAFGNDGQRVFNLAGLATLGDDAYDTLAPIQWPVLDTAAGIVTGTPRLFADGVFCHPDGRARLVPIRTVLPVSQPDAQRPLVVNTGRVRDQWHTMTRTAKSARLLQHRAEPFIDVHPHDLQRFGVADQGLAVLENRGQRYIGRVRRAEGQRPGEVFVPIHWNQCYTGAGLASALTERITDPFSGQPESKYGLAALRPFPARWHARLLCRTGRPRRWKADYWSYVPLDHCDSWWLASETEMDWVGQADYWLGGVPQLVMSDPGQGRYRAARIVDGRLEAIILVDREVSRLPESAWLEACFSQDALSERDRRALLAARDSEAEDIGAIVCSCFQVGQNQIEAAIADGASSVAALGQQLRCGSNCGSCIPELKALVETLGEAVEP</sequence>
<dbReference type="PROSITE" id="PS51669">
    <property type="entry name" value="4FE4S_MOW_BIS_MGD"/>
    <property type="match status" value="1"/>
</dbReference>
<evidence type="ECO:0000256" key="7">
    <source>
        <dbReference type="ARBA" id="ARBA00023002"/>
    </source>
</evidence>
<dbReference type="GO" id="GO:0016020">
    <property type="term" value="C:membrane"/>
    <property type="evidence" value="ECO:0007669"/>
    <property type="project" value="TreeGrafter"/>
</dbReference>
<dbReference type="SUPFAM" id="SSF50692">
    <property type="entry name" value="ADC-like"/>
    <property type="match status" value="1"/>
</dbReference>
<gene>
    <name evidence="12" type="ORF">SAMN04487963_0791</name>
</gene>
<dbReference type="Pfam" id="PF04324">
    <property type="entry name" value="Fer2_BFD"/>
    <property type="match status" value="1"/>
</dbReference>
<dbReference type="PROSITE" id="PS00551">
    <property type="entry name" value="MOLYBDOPTERIN_PROK_1"/>
    <property type="match status" value="1"/>
</dbReference>
<keyword evidence="9" id="KW-0411">Iron-sulfur</keyword>
<dbReference type="SMART" id="SM00926">
    <property type="entry name" value="Molybdop_Fe4S4"/>
    <property type="match status" value="1"/>
</dbReference>
<evidence type="ECO:0000256" key="4">
    <source>
        <dbReference type="ARBA" id="ARBA00022485"/>
    </source>
</evidence>
<organism evidence="12 13">
    <name type="scientific">Marinobacter zhejiangensis</name>
    <dbReference type="NCBI Taxonomy" id="488535"/>
    <lineage>
        <taxon>Bacteria</taxon>
        <taxon>Pseudomonadati</taxon>
        <taxon>Pseudomonadota</taxon>
        <taxon>Gammaproteobacteria</taxon>
        <taxon>Pseudomonadales</taxon>
        <taxon>Marinobacteraceae</taxon>
        <taxon>Marinobacter</taxon>
    </lineage>
</organism>
<protein>
    <submittedName>
        <fullName evidence="12">Assimilatory nitrate reductase catalytic subunit</fullName>
    </submittedName>
</protein>
<evidence type="ECO:0000256" key="6">
    <source>
        <dbReference type="ARBA" id="ARBA00022723"/>
    </source>
</evidence>
<evidence type="ECO:0000313" key="13">
    <source>
        <dbReference type="Proteomes" id="UP000198519"/>
    </source>
</evidence>
<evidence type="ECO:0000256" key="1">
    <source>
        <dbReference type="ARBA" id="ARBA00001942"/>
    </source>
</evidence>
<feature type="domain" description="4Fe-4S Mo/W bis-MGD-type" evidence="11">
    <location>
        <begin position="6"/>
        <end position="60"/>
    </location>
</feature>
<comment type="similarity">
    <text evidence="3">Belongs to the prokaryotic molybdopterin-containing oxidoreductase family. NasA/NapA/NarB subfamily.</text>
</comment>
<dbReference type="GO" id="GO:0043546">
    <property type="term" value="F:molybdopterin cofactor binding"/>
    <property type="evidence" value="ECO:0007669"/>
    <property type="project" value="InterPro"/>
</dbReference>
<dbReference type="InterPro" id="IPR027467">
    <property type="entry name" value="MopterinOxRdtase_cofactor_BS"/>
</dbReference>
<evidence type="ECO:0000313" key="12">
    <source>
        <dbReference type="EMBL" id="SFL96952.1"/>
    </source>
</evidence>
<dbReference type="RefSeq" id="WP_245749859.1">
    <property type="nucleotide sequence ID" value="NZ_FOUE01000001.1"/>
</dbReference>
<keyword evidence="4" id="KW-0004">4Fe-4S</keyword>
<dbReference type="Proteomes" id="UP000198519">
    <property type="component" value="Unassembled WGS sequence"/>
</dbReference>
<accession>A0A1I4M162</accession>
<dbReference type="CDD" id="cd02754">
    <property type="entry name" value="MopB_Nitrate-R-NapA-like"/>
    <property type="match status" value="1"/>
</dbReference>
<evidence type="ECO:0000259" key="11">
    <source>
        <dbReference type="PROSITE" id="PS51669"/>
    </source>
</evidence>
<dbReference type="GO" id="GO:0016491">
    <property type="term" value="F:oxidoreductase activity"/>
    <property type="evidence" value="ECO:0007669"/>
    <property type="project" value="UniProtKB-KW"/>
</dbReference>
<dbReference type="AlphaFoldDB" id="A0A1I4M162"/>
<dbReference type="InterPro" id="IPR041854">
    <property type="entry name" value="BFD-like_2Fe2S-bd_dom_sf"/>
</dbReference>
<dbReference type="PANTHER" id="PTHR43105">
    <property type="entry name" value="RESPIRATORY NITRATE REDUCTASE"/>
    <property type="match status" value="1"/>
</dbReference>
<dbReference type="STRING" id="488535.SAMN04487963_0791"/>
<dbReference type="Gene3D" id="2.20.25.90">
    <property type="entry name" value="ADC-like domains"/>
    <property type="match status" value="1"/>
</dbReference>
<keyword evidence="5" id="KW-0500">Molybdenum</keyword>
<dbReference type="InterPro" id="IPR006656">
    <property type="entry name" value="Mopterin_OxRdtase"/>
</dbReference>
<dbReference type="GO" id="GO:1990204">
    <property type="term" value="C:oxidoreductase complex"/>
    <property type="evidence" value="ECO:0007669"/>
    <property type="project" value="UniProtKB-ARBA"/>
</dbReference>
<dbReference type="GO" id="GO:0045333">
    <property type="term" value="P:cellular respiration"/>
    <property type="evidence" value="ECO:0007669"/>
    <property type="project" value="UniProtKB-ARBA"/>
</dbReference>
<dbReference type="InterPro" id="IPR007419">
    <property type="entry name" value="BFD-like_2Fe2S-bd_dom"/>
</dbReference>
<name>A0A1I4M162_9GAMM</name>
<evidence type="ECO:0000256" key="5">
    <source>
        <dbReference type="ARBA" id="ARBA00022505"/>
    </source>
</evidence>
<keyword evidence="8" id="KW-0408">Iron</keyword>
<dbReference type="Gene3D" id="1.10.10.1100">
    <property type="entry name" value="BFD-like [2Fe-2S]-binding domain"/>
    <property type="match status" value="1"/>
</dbReference>
<dbReference type="GO" id="GO:0046872">
    <property type="term" value="F:metal ion binding"/>
    <property type="evidence" value="ECO:0007669"/>
    <property type="project" value="UniProtKB-KW"/>
</dbReference>
<dbReference type="InterPro" id="IPR006657">
    <property type="entry name" value="MoPterin_dinucl-bd_dom"/>
</dbReference>
<dbReference type="GO" id="GO:0042128">
    <property type="term" value="P:nitrate assimilation"/>
    <property type="evidence" value="ECO:0007669"/>
    <property type="project" value="UniProtKB-KW"/>
</dbReference>
<evidence type="ECO:0000256" key="9">
    <source>
        <dbReference type="ARBA" id="ARBA00023014"/>
    </source>
</evidence>
<keyword evidence="7" id="KW-0560">Oxidoreductase</keyword>
<dbReference type="Gene3D" id="3.40.228.10">
    <property type="entry name" value="Dimethylsulfoxide Reductase, domain 2"/>
    <property type="match status" value="1"/>
</dbReference>
<keyword evidence="10" id="KW-0534">Nitrate assimilation</keyword>